<dbReference type="Gene3D" id="3.20.20.450">
    <property type="entry name" value="EAL domain"/>
    <property type="match status" value="1"/>
</dbReference>
<protein>
    <submittedName>
        <fullName evidence="2">EAL domain-containing protein</fullName>
    </submittedName>
</protein>
<dbReference type="PANTHER" id="PTHR33121">
    <property type="entry name" value="CYCLIC DI-GMP PHOSPHODIESTERASE PDEF"/>
    <property type="match status" value="1"/>
</dbReference>
<sequence length="237" mass="27482">MNEGLKIIVNKGKLHNIFQPILSVDRQMKAEINAYEMLMRDENGAFPGMDFLEGLNTDEGNQQWIAISKESLANTLMTHPGRKIYINLEPYQMEFDCIWQFLAEIHQRYGSQVAIEITERRKTLHSIDYLDREIQRLKDLGFELAIDDVCAGGNSYEFIVRQLGLIQRIKLSLLLFKNEDRETKRKFVEAWLTFAAKHDLDFVIEGIADEQLAKRYAGNPLVFQQGFYWGKGTAEIE</sequence>
<dbReference type="InterPro" id="IPR035919">
    <property type="entry name" value="EAL_sf"/>
</dbReference>
<reference evidence="2" key="1">
    <citation type="journal article" date="2021" name="PeerJ">
        <title>Extensive microbial diversity within the chicken gut microbiome revealed by metagenomics and culture.</title>
        <authorList>
            <person name="Gilroy R."/>
            <person name="Ravi A."/>
            <person name="Getino M."/>
            <person name="Pursley I."/>
            <person name="Horton D.L."/>
            <person name="Alikhan N.F."/>
            <person name="Baker D."/>
            <person name="Gharbi K."/>
            <person name="Hall N."/>
            <person name="Watson M."/>
            <person name="Adriaenssens E.M."/>
            <person name="Foster-Nyarko E."/>
            <person name="Jarju S."/>
            <person name="Secka A."/>
            <person name="Antonio M."/>
            <person name="Oren A."/>
            <person name="Chaudhuri R.R."/>
            <person name="La Ragione R."/>
            <person name="Hildebrand F."/>
            <person name="Pallen M.J."/>
        </authorList>
    </citation>
    <scope>NUCLEOTIDE SEQUENCE</scope>
    <source>
        <strain evidence="2">876</strain>
    </source>
</reference>
<reference evidence="2" key="2">
    <citation type="submission" date="2021-04" db="EMBL/GenBank/DDBJ databases">
        <authorList>
            <person name="Gilroy R."/>
        </authorList>
    </citation>
    <scope>NUCLEOTIDE SEQUENCE</scope>
    <source>
        <strain evidence="2">876</strain>
    </source>
</reference>
<comment type="caution">
    <text evidence="2">The sequence shown here is derived from an EMBL/GenBank/DDBJ whole genome shotgun (WGS) entry which is preliminary data.</text>
</comment>
<evidence type="ECO:0000313" key="3">
    <source>
        <dbReference type="Proteomes" id="UP000824180"/>
    </source>
</evidence>
<accession>A0A9E2KUF7</accession>
<dbReference type="AlphaFoldDB" id="A0A9E2KUF7"/>
<evidence type="ECO:0000259" key="1">
    <source>
        <dbReference type="PROSITE" id="PS50883"/>
    </source>
</evidence>
<dbReference type="SUPFAM" id="SSF141868">
    <property type="entry name" value="EAL domain-like"/>
    <property type="match status" value="1"/>
</dbReference>
<feature type="domain" description="EAL" evidence="1">
    <location>
        <begin position="1"/>
        <end position="237"/>
    </location>
</feature>
<dbReference type="Proteomes" id="UP000824180">
    <property type="component" value="Unassembled WGS sequence"/>
</dbReference>
<dbReference type="InterPro" id="IPR050706">
    <property type="entry name" value="Cyclic-di-GMP_PDE-like"/>
</dbReference>
<proteinExistence type="predicted"/>
<gene>
    <name evidence="2" type="ORF">H9843_01445</name>
</gene>
<evidence type="ECO:0000313" key="2">
    <source>
        <dbReference type="EMBL" id="MBU3829559.1"/>
    </source>
</evidence>
<dbReference type="Pfam" id="PF00563">
    <property type="entry name" value="EAL"/>
    <property type="match status" value="1"/>
</dbReference>
<dbReference type="EMBL" id="JAHLFK010000008">
    <property type="protein sequence ID" value="MBU3829559.1"/>
    <property type="molecule type" value="Genomic_DNA"/>
</dbReference>
<name>A0A9E2KUF7_9LACO</name>
<dbReference type="GO" id="GO:0071111">
    <property type="term" value="F:cyclic-guanylate-specific phosphodiesterase activity"/>
    <property type="evidence" value="ECO:0007669"/>
    <property type="project" value="InterPro"/>
</dbReference>
<dbReference type="PROSITE" id="PS50883">
    <property type="entry name" value="EAL"/>
    <property type="match status" value="1"/>
</dbReference>
<dbReference type="SMART" id="SM00052">
    <property type="entry name" value="EAL"/>
    <property type="match status" value="1"/>
</dbReference>
<dbReference type="PANTHER" id="PTHR33121:SF76">
    <property type="entry name" value="SIGNALING PROTEIN"/>
    <property type="match status" value="1"/>
</dbReference>
<dbReference type="InterPro" id="IPR001633">
    <property type="entry name" value="EAL_dom"/>
</dbReference>
<organism evidence="2 3">
    <name type="scientific">Candidatus Limosilactobacillus merdavium</name>
    <dbReference type="NCBI Taxonomy" id="2838651"/>
    <lineage>
        <taxon>Bacteria</taxon>
        <taxon>Bacillati</taxon>
        <taxon>Bacillota</taxon>
        <taxon>Bacilli</taxon>
        <taxon>Lactobacillales</taxon>
        <taxon>Lactobacillaceae</taxon>
        <taxon>Limosilactobacillus</taxon>
    </lineage>
</organism>